<dbReference type="InterPro" id="IPR010499">
    <property type="entry name" value="AraC_E-bd"/>
</dbReference>
<dbReference type="Proteomes" id="UP000290567">
    <property type="component" value="Unassembled WGS sequence"/>
</dbReference>
<dbReference type="SUPFAM" id="SSF55136">
    <property type="entry name" value="Probable bacterial effector-binding domain"/>
    <property type="match status" value="1"/>
</dbReference>
<comment type="caution">
    <text evidence="2">The sequence shown here is derived from an EMBL/GenBank/DDBJ whole genome shotgun (WGS) entry which is preliminary data.</text>
</comment>
<dbReference type="AlphaFoldDB" id="A0A4P5PC32"/>
<organism evidence="2 3">
    <name type="scientific">Enterococcus florum</name>
    <dbReference type="NCBI Taxonomy" id="2480627"/>
    <lineage>
        <taxon>Bacteria</taxon>
        <taxon>Bacillati</taxon>
        <taxon>Bacillota</taxon>
        <taxon>Bacilli</taxon>
        <taxon>Lactobacillales</taxon>
        <taxon>Enterococcaceae</taxon>
        <taxon>Enterococcus</taxon>
    </lineage>
</organism>
<evidence type="ECO:0000313" key="2">
    <source>
        <dbReference type="EMBL" id="GCF93851.1"/>
    </source>
</evidence>
<keyword evidence="3" id="KW-1185">Reference proteome</keyword>
<dbReference type="OrthoDB" id="9801123at2"/>
<dbReference type="RefSeq" id="WP_146622289.1">
    <property type="nucleotide sequence ID" value="NZ_BJCC01000013.1"/>
</dbReference>
<evidence type="ECO:0000313" key="3">
    <source>
        <dbReference type="Proteomes" id="UP000290567"/>
    </source>
</evidence>
<dbReference type="InterPro" id="IPR029441">
    <property type="entry name" value="Cass2"/>
</dbReference>
<accession>A0A4P5PC32</accession>
<sequence>MNHRIEKMDAFRIVGVKLRSTNENMQGMKDIPAFWGEVMSQKKQMQILPLMNAAPMGLLGVSVYNSDANDAKVFDYYIACATTKATPEGMEEYTVPAATWAVFPCKKEEMGHVQMDIFTQWMPTSGYRGLNSGYETGAMNSAAPDIELYTQGDDVEIWVPVENA</sequence>
<dbReference type="Pfam" id="PF14526">
    <property type="entry name" value="Cass2"/>
    <property type="match status" value="1"/>
</dbReference>
<name>A0A4P5PC32_9ENTE</name>
<protein>
    <recommendedName>
        <fullName evidence="1">AraC effector-binding domain-containing protein</fullName>
    </recommendedName>
</protein>
<dbReference type="SMART" id="SM00871">
    <property type="entry name" value="AraC_E_bind"/>
    <property type="match status" value="1"/>
</dbReference>
<evidence type="ECO:0000259" key="1">
    <source>
        <dbReference type="SMART" id="SM00871"/>
    </source>
</evidence>
<dbReference type="EMBL" id="BJCC01000013">
    <property type="protein sequence ID" value="GCF93851.1"/>
    <property type="molecule type" value="Genomic_DNA"/>
</dbReference>
<dbReference type="PANTHER" id="PTHR36444:SF3">
    <property type="entry name" value="TRANSCRIPTIONAL ACTIVATOR, PUTATIVE-RELATED"/>
    <property type="match status" value="1"/>
</dbReference>
<feature type="domain" description="AraC effector-binding" evidence="1">
    <location>
        <begin position="1"/>
        <end position="162"/>
    </location>
</feature>
<dbReference type="InterPro" id="IPR053182">
    <property type="entry name" value="YobU-like_regulator"/>
</dbReference>
<proteinExistence type="predicted"/>
<dbReference type="InterPro" id="IPR011256">
    <property type="entry name" value="Reg_factor_effector_dom_sf"/>
</dbReference>
<dbReference type="PANTHER" id="PTHR36444">
    <property type="entry name" value="TRANSCRIPTIONAL REGULATOR PROTEIN YOBU-RELATED"/>
    <property type="match status" value="1"/>
</dbReference>
<dbReference type="Gene3D" id="3.20.80.10">
    <property type="entry name" value="Regulatory factor, effector binding domain"/>
    <property type="match status" value="1"/>
</dbReference>
<reference evidence="3" key="1">
    <citation type="submission" date="2019-02" db="EMBL/GenBank/DDBJ databases">
        <title>Draft genome sequence of Enterococcus sp. Gos25-1.</title>
        <authorList>
            <person name="Tanaka N."/>
            <person name="Shiwa Y."/>
            <person name="Fujita N."/>
        </authorList>
    </citation>
    <scope>NUCLEOTIDE SEQUENCE [LARGE SCALE GENOMIC DNA]</scope>
    <source>
        <strain evidence="3">Gos25-1</strain>
    </source>
</reference>
<gene>
    <name evidence="2" type="ORF">NRIC_17420</name>
</gene>